<name>A0ABR4NLV3_9SACH</name>
<evidence type="ECO:0008006" key="4">
    <source>
        <dbReference type="Google" id="ProtNLM"/>
    </source>
</evidence>
<sequence length="183" mass="20533">MSRADEIKEKLALQAKIQGSFQNDTAKVMSWLSDKKEESDGGISVEQLNESKQQFFQLPVVQAGSGLSFQTEAAATMSGSNSADIHTIGEFINSDKKVSSLAKKKKRRDNAATEPRDSIHRISKNDTKAMVALKHKMRKGTREEIRKNISKEEKNMSSDEEDEPRVEIKKKSFGLLFDGKKKK</sequence>
<reference evidence="2 3" key="1">
    <citation type="submission" date="2024-05" db="EMBL/GenBank/DDBJ databases">
        <title>Long read based assembly of the Candida bracarensis genome reveals expanded adhesin content.</title>
        <authorList>
            <person name="Marcet-Houben M."/>
            <person name="Ksiezopolska E."/>
            <person name="Gabaldon T."/>
        </authorList>
    </citation>
    <scope>NUCLEOTIDE SEQUENCE [LARGE SCALE GENOMIC DNA]</scope>
    <source>
        <strain evidence="2 3">CBM6</strain>
    </source>
</reference>
<evidence type="ECO:0000313" key="3">
    <source>
        <dbReference type="Proteomes" id="UP001623330"/>
    </source>
</evidence>
<organism evidence="2 3">
    <name type="scientific">Nakaseomyces bracarensis</name>
    <dbReference type="NCBI Taxonomy" id="273131"/>
    <lineage>
        <taxon>Eukaryota</taxon>
        <taxon>Fungi</taxon>
        <taxon>Dikarya</taxon>
        <taxon>Ascomycota</taxon>
        <taxon>Saccharomycotina</taxon>
        <taxon>Saccharomycetes</taxon>
        <taxon>Saccharomycetales</taxon>
        <taxon>Saccharomycetaceae</taxon>
        <taxon>Nakaseomyces</taxon>
    </lineage>
</organism>
<protein>
    <recommendedName>
        <fullName evidence="4">Nucleolar protein 19</fullName>
    </recommendedName>
</protein>
<dbReference type="Proteomes" id="UP001623330">
    <property type="component" value="Unassembled WGS sequence"/>
</dbReference>
<dbReference type="InterPro" id="IPR022592">
    <property type="entry name" value="Nucleolar_19"/>
</dbReference>
<feature type="compositionally biased region" description="Basic and acidic residues" evidence="1">
    <location>
        <begin position="140"/>
        <end position="157"/>
    </location>
</feature>
<dbReference type="EMBL" id="JBEVYD010000013">
    <property type="protein sequence ID" value="KAL3228555.1"/>
    <property type="molecule type" value="Genomic_DNA"/>
</dbReference>
<feature type="compositionally biased region" description="Basic and acidic residues" evidence="1">
    <location>
        <begin position="109"/>
        <end position="127"/>
    </location>
</feature>
<dbReference type="Pfam" id="PF10863">
    <property type="entry name" value="NOP19"/>
    <property type="match status" value="1"/>
</dbReference>
<comment type="caution">
    <text evidence="2">The sequence shown here is derived from an EMBL/GenBank/DDBJ whole genome shotgun (WGS) entry which is preliminary data.</text>
</comment>
<proteinExistence type="predicted"/>
<feature type="region of interest" description="Disordered" evidence="1">
    <location>
        <begin position="96"/>
        <end position="166"/>
    </location>
</feature>
<evidence type="ECO:0000313" key="2">
    <source>
        <dbReference type="EMBL" id="KAL3228555.1"/>
    </source>
</evidence>
<accession>A0ABR4NLV3</accession>
<keyword evidence="3" id="KW-1185">Reference proteome</keyword>
<gene>
    <name evidence="2" type="ORF">RNJ44_02500</name>
</gene>
<evidence type="ECO:0000256" key="1">
    <source>
        <dbReference type="SAM" id="MobiDB-lite"/>
    </source>
</evidence>